<keyword evidence="3" id="KW-1185">Reference proteome</keyword>
<proteinExistence type="predicted"/>
<dbReference type="AlphaFoldDB" id="A0A917WB55"/>
<gene>
    <name evidence="2" type="ORF">GCM10011534_09310</name>
</gene>
<evidence type="ECO:0000313" key="3">
    <source>
        <dbReference type="Proteomes" id="UP000649829"/>
    </source>
</evidence>
<sequence length="405" mass="44481">MIPTLLRKLHDFSRILVVRVLLIAMLAVLAIALAKVFSAFIPDGISYKVGAEAVDSILQILATSMLTVTTFSLTVMAATHRSVSSLWTPRAHQILLQDTTTHNVLATFMGAYVYALVAIILRETEVFAGEELLVLFGMTILVALLVVAAIIRWISHLEMFGSLIETGGRIEQRTTEAWRLRAGWPTLGAEPLADVPRGGTRVVADDSGYLQQIYQDRLQKAAEEADARIWITQHVGDFIHRGEVLAVTDSDDEDLAGRIRNNISIGSLRNYAQDPEFGLLCLSEIGSRAMSPGINDPGTCIDVIGRMSRIILSFGEVHGGEELRYDRIFVEPFDVGECLERTFVPLARDSAGFYEVHRALRRSLAAIAGHPDPALSAAALRIRAEAEAIAQEGMDVNDIKRVLHD</sequence>
<feature type="transmembrane region" description="Helical" evidence="1">
    <location>
        <begin position="57"/>
        <end position="79"/>
    </location>
</feature>
<protein>
    <recommendedName>
        <fullName evidence="4">DUF2254 domain-containing protein</fullName>
    </recommendedName>
</protein>
<dbReference type="EMBL" id="BMLF01000001">
    <property type="protein sequence ID" value="GGL89294.1"/>
    <property type="molecule type" value="Genomic_DNA"/>
</dbReference>
<dbReference type="Proteomes" id="UP000649829">
    <property type="component" value="Unassembled WGS sequence"/>
</dbReference>
<name>A0A917WB55_9RHOB</name>
<dbReference type="Pfam" id="PF10011">
    <property type="entry name" value="DUF2254"/>
    <property type="match status" value="1"/>
</dbReference>
<dbReference type="RefSeq" id="WP_028285828.1">
    <property type="nucleotide sequence ID" value="NZ_BMLF01000001.1"/>
</dbReference>
<accession>A0A917WB55</accession>
<organism evidence="2 3">
    <name type="scientific">Pseudooceanicola nanhaiensis</name>
    <dbReference type="NCBI Taxonomy" id="375761"/>
    <lineage>
        <taxon>Bacteria</taxon>
        <taxon>Pseudomonadati</taxon>
        <taxon>Pseudomonadota</taxon>
        <taxon>Alphaproteobacteria</taxon>
        <taxon>Rhodobacterales</taxon>
        <taxon>Paracoccaceae</taxon>
        <taxon>Pseudooceanicola</taxon>
    </lineage>
</organism>
<reference evidence="2" key="1">
    <citation type="journal article" date="2014" name="Int. J. Syst. Evol. Microbiol.">
        <title>Complete genome sequence of Corynebacterium casei LMG S-19264T (=DSM 44701T), isolated from a smear-ripened cheese.</title>
        <authorList>
            <consortium name="US DOE Joint Genome Institute (JGI-PGF)"/>
            <person name="Walter F."/>
            <person name="Albersmeier A."/>
            <person name="Kalinowski J."/>
            <person name="Ruckert C."/>
        </authorList>
    </citation>
    <scope>NUCLEOTIDE SEQUENCE</scope>
    <source>
        <strain evidence="2">CGMCC 1.6293</strain>
    </source>
</reference>
<keyword evidence="1" id="KW-1133">Transmembrane helix</keyword>
<feature type="transmembrane region" description="Helical" evidence="1">
    <location>
        <begin position="100"/>
        <end position="121"/>
    </location>
</feature>
<keyword evidence="1" id="KW-0812">Transmembrane</keyword>
<reference evidence="2" key="2">
    <citation type="submission" date="2020-09" db="EMBL/GenBank/DDBJ databases">
        <authorList>
            <person name="Sun Q."/>
            <person name="Zhou Y."/>
        </authorList>
    </citation>
    <scope>NUCLEOTIDE SEQUENCE</scope>
    <source>
        <strain evidence="2">CGMCC 1.6293</strain>
    </source>
</reference>
<feature type="transmembrane region" description="Helical" evidence="1">
    <location>
        <begin position="133"/>
        <end position="154"/>
    </location>
</feature>
<evidence type="ECO:0000313" key="2">
    <source>
        <dbReference type="EMBL" id="GGL89294.1"/>
    </source>
</evidence>
<dbReference type="InterPro" id="IPR018723">
    <property type="entry name" value="DUF2254_membrane"/>
</dbReference>
<comment type="caution">
    <text evidence="2">The sequence shown here is derived from an EMBL/GenBank/DDBJ whole genome shotgun (WGS) entry which is preliminary data.</text>
</comment>
<evidence type="ECO:0008006" key="4">
    <source>
        <dbReference type="Google" id="ProtNLM"/>
    </source>
</evidence>
<keyword evidence="1" id="KW-0472">Membrane</keyword>
<evidence type="ECO:0000256" key="1">
    <source>
        <dbReference type="SAM" id="Phobius"/>
    </source>
</evidence>
<feature type="transmembrane region" description="Helical" evidence="1">
    <location>
        <begin position="16"/>
        <end position="37"/>
    </location>
</feature>